<gene>
    <name evidence="4" type="ORF">HRJ53_23875</name>
</gene>
<dbReference type="NCBIfam" id="NF033564">
    <property type="entry name" value="transpos_ISAs1"/>
    <property type="match status" value="1"/>
</dbReference>
<proteinExistence type="predicted"/>
<dbReference type="Pfam" id="PF01609">
    <property type="entry name" value="DDE_Tnp_1"/>
    <property type="match status" value="1"/>
</dbReference>
<keyword evidence="1" id="KW-0472">Membrane</keyword>
<reference evidence="4" key="1">
    <citation type="submission" date="2020-06" db="EMBL/GenBank/DDBJ databases">
        <title>Legume-microbial interactions unlock mineral nutrients during tropical forest succession.</title>
        <authorList>
            <person name="Epihov D.Z."/>
        </authorList>
    </citation>
    <scope>NUCLEOTIDE SEQUENCE [LARGE SCALE GENOMIC DNA]</scope>
    <source>
        <strain evidence="4">Pan2503</strain>
    </source>
</reference>
<dbReference type="PANTHER" id="PTHR30298:SF0">
    <property type="entry name" value="PROTEIN YBFL-RELATED"/>
    <property type="match status" value="1"/>
</dbReference>
<evidence type="ECO:0000256" key="1">
    <source>
        <dbReference type="SAM" id="Phobius"/>
    </source>
</evidence>
<evidence type="ECO:0000259" key="3">
    <source>
        <dbReference type="Pfam" id="PF13808"/>
    </source>
</evidence>
<comment type="caution">
    <text evidence="4">The sequence shown here is derived from an EMBL/GenBank/DDBJ whole genome shotgun (WGS) entry which is preliminary data.</text>
</comment>
<keyword evidence="1" id="KW-1133">Transmembrane helix</keyword>
<dbReference type="InterPro" id="IPR002559">
    <property type="entry name" value="Transposase_11"/>
</dbReference>
<dbReference type="Pfam" id="PF13808">
    <property type="entry name" value="DDE_Tnp_1_assoc"/>
    <property type="match status" value="1"/>
</dbReference>
<dbReference type="GO" id="GO:0003677">
    <property type="term" value="F:DNA binding"/>
    <property type="evidence" value="ECO:0007669"/>
    <property type="project" value="InterPro"/>
</dbReference>
<keyword evidence="1" id="KW-0812">Transmembrane</keyword>
<evidence type="ECO:0000259" key="2">
    <source>
        <dbReference type="Pfam" id="PF01609"/>
    </source>
</evidence>
<dbReference type="InterPro" id="IPR032806">
    <property type="entry name" value="YbfD_N"/>
</dbReference>
<organism evidence="4 5">
    <name type="scientific">Candidatus Acidiferrum panamense</name>
    <dbReference type="NCBI Taxonomy" id="2741543"/>
    <lineage>
        <taxon>Bacteria</taxon>
        <taxon>Pseudomonadati</taxon>
        <taxon>Acidobacteriota</taxon>
        <taxon>Terriglobia</taxon>
        <taxon>Candidatus Acidiferrales</taxon>
        <taxon>Candidatus Acidiferrum</taxon>
    </lineage>
</organism>
<feature type="domain" description="Transposase IS4-like" evidence="2">
    <location>
        <begin position="102"/>
        <end position="331"/>
    </location>
</feature>
<feature type="transmembrane region" description="Helical" evidence="1">
    <location>
        <begin position="21"/>
        <end position="39"/>
    </location>
</feature>
<dbReference type="PANTHER" id="PTHR30298">
    <property type="entry name" value="H REPEAT-ASSOCIATED PREDICTED TRANSPOSASE"/>
    <property type="match status" value="1"/>
</dbReference>
<dbReference type="Proteomes" id="UP000567293">
    <property type="component" value="Unassembled WGS sequence"/>
</dbReference>
<dbReference type="GO" id="GO:0006313">
    <property type="term" value="P:DNA transposition"/>
    <property type="evidence" value="ECO:0007669"/>
    <property type="project" value="InterPro"/>
</dbReference>
<accession>A0A7V8SZC7</accession>
<protein>
    <submittedName>
        <fullName evidence="4">ISAs1 family transposase</fullName>
    </submittedName>
</protein>
<evidence type="ECO:0000313" key="4">
    <source>
        <dbReference type="EMBL" id="MBA0088034.1"/>
    </source>
</evidence>
<keyword evidence="5" id="KW-1185">Reference proteome</keyword>
<dbReference type="InterPro" id="IPR051698">
    <property type="entry name" value="Transposase_11-like"/>
</dbReference>
<dbReference type="InterPro" id="IPR047647">
    <property type="entry name" value="ISAs1_transpos"/>
</dbReference>
<dbReference type="EMBL" id="JACDQQ010002306">
    <property type="protein sequence ID" value="MBA0088034.1"/>
    <property type="molecule type" value="Genomic_DNA"/>
</dbReference>
<evidence type="ECO:0000313" key="5">
    <source>
        <dbReference type="Proteomes" id="UP000567293"/>
    </source>
</evidence>
<sequence>MIEVLAEIPDFRSNYGKRHPLAAILALACSAMLCGYRSYTAIAEWGRHYGAHLVHALGFTHRSPCAATLHTVLRRVDREVLEAKLGAWAAGLLREEPGIEEGEEAIAIDGKTLRGSKKQGAPGALLLSALAHRVGVTLAPQAVDDKTNEIPVALDLLRQLVLEGRIVTMDALLTQRQIAQQIVAARGDYVMVIKENQPQLLDDIQTVFALPPMPGERRTAAETLDLGHGRIEQRGLQTSNVLMGYSDWPGLAQVFRLERQVIIKKTGEVREEVVAGVTSLVPERADAAQLLALVRGHWHIENRSHWVRDVTFDEDRSQVRCGHIPQVMAALRNTVIGLIRWAGHSNIAAACRRFAARPQAALHLIGIVVKTE</sequence>
<dbReference type="GO" id="GO:0004803">
    <property type="term" value="F:transposase activity"/>
    <property type="evidence" value="ECO:0007669"/>
    <property type="project" value="InterPro"/>
</dbReference>
<name>A0A7V8SZC7_9BACT</name>
<feature type="domain" description="H repeat-associated protein N-terminal" evidence="3">
    <location>
        <begin position="3"/>
        <end position="89"/>
    </location>
</feature>
<dbReference type="AlphaFoldDB" id="A0A7V8SZC7"/>